<protein>
    <recommendedName>
        <fullName evidence="4">SprA-related family protein</fullName>
    </recommendedName>
</protein>
<proteinExistence type="predicted"/>
<reference evidence="2 3" key="1">
    <citation type="submission" date="2020-02" db="EMBL/GenBank/DDBJ databases">
        <title>Genomic and physiological characterization of two novel Nitrospinaceae genera.</title>
        <authorList>
            <person name="Mueller A.J."/>
            <person name="Jung M.-Y."/>
            <person name="Strachan C.R."/>
            <person name="Herbold C.W."/>
            <person name="Kirkegaard R.H."/>
            <person name="Daims H."/>
        </authorList>
    </citation>
    <scope>NUCLEOTIDE SEQUENCE [LARGE SCALE GENOMIC DNA]</scope>
    <source>
        <strain evidence="2">EB</strain>
    </source>
</reference>
<feature type="compositionally biased region" description="Polar residues" evidence="1">
    <location>
        <begin position="207"/>
        <end position="242"/>
    </location>
</feature>
<accession>A0A7T0BWV6</accession>
<dbReference type="EMBL" id="CP048685">
    <property type="protein sequence ID" value="QPJ62346.1"/>
    <property type="molecule type" value="Genomic_DNA"/>
</dbReference>
<feature type="compositionally biased region" description="Basic and acidic residues" evidence="1">
    <location>
        <begin position="180"/>
        <end position="200"/>
    </location>
</feature>
<evidence type="ECO:0000313" key="3">
    <source>
        <dbReference type="Proteomes" id="UP000594688"/>
    </source>
</evidence>
<dbReference type="InterPro" id="IPR021973">
    <property type="entry name" value="SprA-related"/>
</dbReference>
<dbReference type="Pfam" id="PF12118">
    <property type="entry name" value="SprA-related"/>
    <property type="match status" value="1"/>
</dbReference>
<dbReference type="KEGG" id="nli:G3M70_10895"/>
<dbReference type="Proteomes" id="UP000594688">
    <property type="component" value="Chromosome"/>
</dbReference>
<evidence type="ECO:0008006" key="4">
    <source>
        <dbReference type="Google" id="ProtNLM"/>
    </source>
</evidence>
<evidence type="ECO:0000256" key="1">
    <source>
        <dbReference type="SAM" id="MobiDB-lite"/>
    </source>
</evidence>
<organism evidence="2 3">
    <name type="scientific">Candidatus Nitronauta litoralis</name>
    <dbReference type="NCBI Taxonomy" id="2705533"/>
    <lineage>
        <taxon>Bacteria</taxon>
        <taxon>Pseudomonadati</taxon>
        <taxon>Nitrospinota/Tectimicrobiota group</taxon>
        <taxon>Nitrospinota</taxon>
        <taxon>Nitrospinia</taxon>
        <taxon>Nitrospinales</taxon>
        <taxon>Nitrospinaceae</taxon>
        <taxon>Candidatus Nitronauta</taxon>
    </lineage>
</organism>
<feature type="region of interest" description="Disordered" evidence="1">
    <location>
        <begin position="33"/>
        <end position="124"/>
    </location>
</feature>
<dbReference type="AlphaFoldDB" id="A0A7T0BWV6"/>
<name>A0A7T0BWV6_9BACT</name>
<feature type="region of interest" description="Disordered" evidence="1">
    <location>
        <begin position="154"/>
        <end position="267"/>
    </location>
</feature>
<gene>
    <name evidence="2" type="ORF">G3M70_10895</name>
</gene>
<sequence length="267" mass="28616">MRTELQINPVPIARITINKPCVECEETEKKEAFARAAGEDQVTLSAESQEALEKEEESSEEGSAAATRPRGADGQPVTEEEARIIQQLQTTDREVRAHEQAHKAAAGPYAVGGPTYEYTTGPDGKRYATGGEVKIDTAPVPDNPEATIRKAQTIKRAALAPAEPSAQDRQVAAKATQLETRARQQIQEERREENQEKTEKTDEEGTVSETSGRNTNGAEATGQETSGVAPTGPISSENSGPTPDNPRRTLLSGGPAPESGQLLNLFT</sequence>
<feature type="compositionally biased region" description="Basic and acidic residues" evidence="1">
    <location>
        <begin position="91"/>
        <end position="102"/>
    </location>
</feature>
<evidence type="ECO:0000313" key="2">
    <source>
        <dbReference type="EMBL" id="QPJ62346.1"/>
    </source>
</evidence>